<feature type="transmembrane region" description="Helical" evidence="2">
    <location>
        <begin position="183"/>
        <end position="208"/>
    </location>
</feature>
<dbReference type="PANTHER" id="PTHR30373:SF2">
    <property type="entry name" value="UPF0603 PROTEIN YGCG"/>
    <property type="match status" value="1"/>
</dbReference>
<keyword evidence="2" id="KW-0472">Membrane</keyword>
<evidence type="ECO:0000256" key="2">
    <source>
        <dbReference type="SAM" id="Phobius"/>
    </source>
</evidence>
<dbReference type="eggNOG" id="COG1512">
    <property type="taxonomic scope" value="Bacteria"/>
</dbReference>
<gene>
    <name evidence="5" type="ORF">Mucpa_6270</name>
</gene>
<proteinExistence type="predicted"/>
<dbReference type="AlphaFoldDB" id="H1Y3R4"/>
<dbReference type="PANTHER" id="PTHR30373">
    <property type="entry name" value="UPF0603 PROTEIN YGCG"/>
    <property type="match status" value="1"/>
</dbReference>
<sequence length="324" mass="34624">MTKKLLFFLLALTFNTAWAQIPKPQKNSYVDDFAHVLSKADVDDLNDKIAEMDKALGVQMAIVLVEKIPDGYTIKSFSTAIGQEWQVGDNQSGLVYVAAIKQHQQRIEVARNLDSVFTSEKCAAILDAMKPWFKNKNYAGGLELLVGQIADGYNSPAPVTVTSPAKIVQQPQPQTPPEGREDWPVTILVLLFLLAVGIGIFKLFAAVIKNQRNSGNSRPSMPGYTGRPVNRSYGHSSSAGSFIAGAAVGAATAYAASKMQDNLSDNSDSDDSSSYADNSDDDDDSRSGSSWGSSDDSGSSNDSSSYDSGFSDSGSSDSGATSDW</sequence>
<evidence type="ECO:0000256" key="3">
    <source>
        <dbReference type="SAM" id="SignalP"/>
    </source>
</evidence>
<evidence type="ECO:0000256" key="1">
    <source>
        <dbReference type="SAM" id="MobiDB-lite"/>
    </source>
</evidence>
<feature type="compositionally biased region" description="Low complexity" evidence="1">
    <location>
        <begin position="261"/>
        <end position="277"/>
    </location>
</feature>
<feature type="chain" id="PRO_5003558230" description="TPM domain-containing protein" evidence="3">
    <location>
        <begin position="20"/>
        <end position="324"/>
    </location>
</feature>
<dbReference type="OrthoDB" id="797162at2"/>
<dbReference type="Gene3D" id="3.10.310.50">
    <property type="match status" value="1"/>
</dbReference>
<dbReference type="STRING" id="714943.Mucpa_6270"/>
<name>H1Y3R4_9SPHI</name>
<feature type="compositionally biased region" description="Low complexity" evidence="1">
    <location>
        <begin position="287"/>
        <end position="324"/>
    </location>
</feature>
<evidence type="ECO:0000313" key="6">
    <source>
        <dbReference type="Proteomes" id="UP000002774"/>
    </source>
</evidence>
<keyword evidence="2" id="KW-0812">Transmembrane</keyword>
<evidence type="ECO:0000313" key="5">
    <source>
        <dbReference type="EMBL" id="EHQ30326.1"/>
    </source>
</evidence>
<dbReference type="RefSeq" id="WP_008511957.1">
    <property type="nucleotide sequence ID" value="NZ_CM001403.1"/>
</dbReference>
<dbReference type="Pfam" id="PF04536">
    <property type="entry name" value="TPM_phosphatase"/>
    <property type="match status" value="1"/>
</dbReference>
<reference evidence="5" key="1">
    <citation type="submission" date="2011-09" db="EMBL/GenBank/DDBJ databases">
        <title>The permanent draft genome of Mucilaginibacter paludis DSM 18603.</title>
        <authorList>
            <consortium name="US DOE Joint Genome Institute (JGI-PGF)"/>
            <person name="Lucas S."/>
            <person name="Han J."/>
            <person name="Lapidus A."/>
            <person name="Bruce D."/>
            <person name="Goodwin L."/>
            <person name="Pitluck S."/>
            <person name="Peters L."/>
            <person name="Kyrpides N."/>
            <person name="Mavromatis K."/>
            <person name="Ivanova N."/>
            <person name="Mikhailova N."/>
            <person name="Held B."/>
            <person name="Detter J.C."/>
            <person name="Tapia R."/>
            <person name="Han C."/>
            <person name="Land M."/>
            <person name="Hauser L."/>
            <person name="Markowitz V."/>
            <person name="Cheng J.-F."/>
            <person name="Hugenholtz P."/>
            <person name="Woyke T."/>
            <person name="Wu D."/>
            <person name="Tindall B."/>
            <person name="Brambilla E."/>
            <person name="Klenk H.-P."/>
            <person name="Eisen J.A."/>
        </authorList>
    </citation>
    <scope>NUCLEOTIDE SEQUENCE [LARGE SCALE GENOMIC DNA]</scope>
    <source>
        <strain evidence="5">DSM 18603</strain>
    </source>
</reference>
<dbReference type="Proteomes" id="UP000002774">
    <property type="component" value="Chromosome"/>
</dbReference>
<evidence type="ECO:0000259" key="4">
    <source>
        <dbReference type="Pfam" id="PF04536"/>
    </source>
</evidence>
<protein>
    <recommendedName>
        <fullName evidence="4">TPM domain-containing protein</fullName>
    </recommendedName>
</protein>
<keyword evidence="3" id="KW-0732">Signal</keyword>
<feature type="domain" description="TPM" evidence="4">
    <location>
        <begin position="30"/>
        <end position="150"/>
    </location>
</feature>
<keyword evidence="2" id="KW-1133">Transmembrane helix</keyword>
<keyword evidence="6" id="KW-1185">Reference proteome</keyword>
<organism evidence="5 6">
    <name type="scientific">Mucilaginibacter paludis DSM 18603</name>
    <dbReference type="NCBI Taxonomy" id="714943"/>
    <lineage>
        <taxon>Bacteria</taxon>
        <taxon>Pseudomonadati</taxon>
        <taxon>Bacteroidota</taxon>
        <taxon>Sphingobacteriia</taxon>
        <taxon>Sphingobacteriales</taxon>
        <taxon>Sphingobacteriaceae</taxon>
        <taxon>Mucilaginibacter</taxon>
    </lineage>
</organism>
<dbReference type="InterPro" id="IPR007621">
    <property type="entry name" value="TPM_dom"/>
</dbReference>
<feature type="signal peptide" evidence="3">
    <location>
        <begin position="1"/>
        <end position="19"/>
    </location>
</feature>
<feature type="region of interest" description="Disordered" evidence="1">
    <location>
        <begin position="261"/>
        <end position="324"/>
    </location>
</feature>
<dbReference type="HOGENOM" id="CLU_905583_0_0_10"/>
<accession>H1Y3R4</accession>
<dbReference type="EMBL" id="CM001403">
    <property type="protein sequence ID" value="EHQ30326.1"/>
    <property type="molecule type" value="Genomic_DNA"/>
</dbReference>